<dbReference type="InterPro" id="IPR025496">
    <property type="entry name" value="DUF4387"/>
</dbReference>
<reference evidence="3" key="1">
    <citation type="submission" date="2017-06" db="EMBL/GenBank/DDBJ databases">
        <title>Herbaspirillum phytohormonus sp. nov., isolated from the root nodule of Robinia pseudoacacia in lead-zinc mine.</title>
        <authorList>
            <person name="Fan M."/>
            <person name="Lin Y."/>
        </authorList>
    </citation>
    <scope>NUCLEOTIDE SEQUENCE [LARGE SCALE GENOMIC DNA]</scope>
    <source>
        <strain evidence="3">SC-089</strain>
    </source>
</reference>
<organism evidence="2 3">
    <name type="scientific">Candidimonas nitroreducens</name>
    <dbReference type="NCBI Taxonomy" id="683354"/>
    <lineage>
        <taxon>Bacteria</taxon>
        <taxon>Pseudomonadati</taxon>
        <taxon>Pseudomonadota</taxon>
        <taxon>Betaproteobacteria</taxon>
        <taxon>Burkholderiales</taxon>
        <taxon>Alcaligenaceae</taxon>
        <taxon>Candidimonas</taxon>
    </lineage>
</organism>
<dbReference type="RefSeq" id="WP_088602472.1">
    <property type="nucleotide sequence ID" value="NZ_NJIH01000003.1"/>
</dbReference>
<protein>
    <submittedName>
        <fullName evidence="2">Acyl-CoA synthetase</fullName>
    </submittedName>
</protein>
<name>A0A225MTV4_9BURK</name>
<accession>A0A225MTV4</accession>
<gene>
    <name evidence="2" type="ORF">CEY11_06195</name>
</gene>
<dbReference type="OrthoDB" id="9796125at2"/>
<dbReference type="Pfam" id="PF14330">
    <property type="entry name" value="DUF4387"/>
    <property type="match status" value="1"/>
</dbReference>
<sequence length="106" mass="11580">MIRLQDVASVLRSKNAGAFVLTIDIIFKEKVDYEKIVVGGLLQPHQIAAAYHVRSSDVLITPYPEVLSLKVTMPRHIGSGDLSDSDVYGAQQHVPLMLLDLPDAVA</sequence>
<keyword evidence="3" id="KW-1185">Reference proteome</keyword>
<dbReference type="Proteomes" id="UP000214603">
    <property type="component" value="Unassembled WGS sequence"/>
</dbReference>
<evidence type="ECO:0000313" key="2">
    <source>
        <dbReference type="EMBL" id="OWT63893.1"/>
    </source>
</evidence>
<proteinExistence type="predicted"/>
<dbReference type="AlphaFoldDB" id="A0A225MTV4"/>
<evidence type="ECO:0000313" key="3">
    <source>
        <dbReference type="Proteomes" id="UP000214603"/>
    </source>
</evidence>
<evidence type="ECO:0000259" key="1">
    <source>
        <dbReference type="Pfam" id="PF14330"/>
    </source>
</evidence>
<comment type="caution">
    <text evidence="2">The sequence shown here is derived from an EMBL/GenBank/DDBJ whole genome shotgun (WGS) entry which is preliminary data.</text>
</comment>
<dbReference type="EMBL" id="NJIH01000003">
    <property type="protein sequence ID" value="OWT63893.1"/>
    <property type="molecule type" value="Genomic_DNA"/>
</dbReference>
<feature type="domain" description="DUF4387" evidence="1">
    <location>
        <begin position="4"/>
        <end position="98"/>
    </location>
</feature>